<keyword evidence="1" id="KW-0732">Signal</keyword>
<dbReference type="OrthoDB" id="629570at2"/>
<evidence type="ECO:0000256" key="1">
    <source>
        <dbReference type="ARBA" id="ARBA00022729"/>
    </source>
</evidence>
<sequence>MKQFFIIAAAMVSALCNAQSKTKTIDLGKKESGANDYYYSAFYTFNDNEAKLIDNYTWHIGFYTKDASKTDIRVNGYGSNTLYYPKTAVENIEDFTTKPDVRDNTYNDYINNLENWGSGGAFSQNADPADSNDFGWGTKQADGSIKGNKVVLLQDRRGKYYKIKIDFKDNARYSISYSVYTRSQGGWQPTKTASIPVNTTGADYTYFNLETDSTVGFLPDADKWDLMLTKYYDKLEVPNPLTGPYFFFFGVLQSPEVSVAKVAENTQLDGVSDADYSTKATSIGHIWNTLDDENYDEDIALTDDKYFFVKNKKGIYRLEFIYLRDMFNGHETSFKTELLKDLSMSVLTAKADRYNIYLAQNPAKNKTLELVFNLKNHSSEPVKISVFSMSGQQVHQEALSSSGTFFTKKLHLPQLPAGTYIVAVQHSGQQKTIKVILQ</sequence>
<name>A0A6P1QUQ8_9FLAO</name>
<organism evidence="2 3">
    <name type="scientific">Bergeyella cardium</name>
    <dbReference type="NCBI Taxonomy" id="1585976"/>
    <lineage>
        <taxon>Bacteria</taxon>
        <taxon>Pseudomonadati</taxon>
        <taxon>Bacteroidota</taxon>
        <taxon>Flavobacteriia</taxon>
        <taxon>Flavobacteriales</taxon>
        <taxon>Weeksellaceae</taxon>
        <taxon>Bergeyella</taxon>
    </lineage>
</organism>
<dbReference type="InterPro" id="IPR026444">
    <property type="entry name" value="Secre_tail"/>
</dbReference>
<dbReference type="NCBIfam" id="TIGR04183">
    <property type="entry name" value="Por_Secre_tail"/>
    <property type="match status" value="1"/>
</dbReference>
<dbReference type="Pfam" id="PF18962">
    <property type="entry name" value="Por_Secre_tail"/>
    <property type="match status" value="1"/>
</dbReference>
<dbReference type="KEGG" id="bcad:DBX24_02180"/>
<dbReference type="EMBL" id="CP029149">
    <property type="protein sequence ID" value="QHN64783.1"/>
    <property type="molecule type" value="Genomic_DNA"/>
</dbReference>
<dbReference type="AlphaFoldDB" id="A0A6P1QUQ8"/>
<reference evidence="2 3" key="1">
    <citation type="submission" date="2018-04" db="EMBL/GenBank/DDBJ databases">
        <title>Characteristic and Complete Genome Sequencing of A Novel Member of Infective Endocarditis Causative Bacteria: Bergeyella cardium QL-PH.</title>
        <authorList>
            <person name="Pan H."/>
            <person name="Sun E."/>
            <person name="Zhang Y."/>
        </authorList>
    </citation>
    <scope>NUCLEOTIDE SEQUENCE [LARGE SCALE GENOMIC DNA]</scope>
    <source>
        <strain evidence="2 3">HPQL</strain>
    </source>
</reference>
<evidence type="ECO:0000313" key="3">
    <source>
        <dbReference type="Proteomes" id="UP000464318"/>
    </source>
</evidence>
<proteinExistence type="predicted"/>
<protein>
    <submittedName>
        <fullName evidence="2">T9SS type A sorting domain-containing protein</fullName>
    </submittedName>
</protein>
<gene>
    <name evidence="2" type="ORF">DBX24_02180</name>
</gene>
<dbReference type="Proteomes" id="UP000464318">
    <property type="component" value="Chromosome"/>
</dbReference>
<keyword evidence="3" id="KW-1185">Reference proteome</keyword>
<evidence type="ECO:0000313" key="2">
    <source>
        <dbReference type="EMBL" id="QHN64783.1"/>
    </source>
</evidence>
<dbReference type="RefSeq" id="WP_160223834.1">
    <property type="nucleotide sequence ID" value="NZ_CP029149.1"/>
</dbReference>
<accession>A0A6P1QUQ8</accession>